<keyword evidence="1" id="KW-0472">Membrane</keyword>
<sequence>MSALTLLQWSKLSKRERILFVSTLFALLYSFVFFFLQPRMAERQRLDQQKKTLQQEISMLSSTIPVLMRRAEAANPSDSEPALLLSNASLSTILEELSRQARIKEVQLMELKPSPAEKKEGYEILQIQVKSRSRFFNLGDYISALERLPRPIVIERLKIESTAETSPDVIAEMVLQVYKGGGV</sequence>
<dbReference type="GO" id="GO:0043107">
    <property type="term" value="P:type IV pilus-dependent motility"/>
    <property type="evidence" value="ECO:0007669"/>
    <property type="project" value="InterPro"/>
</dbReference>
<dbReference type="Pfam" id="PF04350">
    <property type="entry name" value="PilO"/>
    <property type="match status" value="1"/>
</dbReference>
<dbReference type="InterPro" id="IPR007445">
    <property type="entry name" value="PilO"/>
</dbReference>
<evidence type="ECO:0000313" key="3">
    <source>
        <dbReference type="Proteomes" id="UP000534783"/>
    </source>
</evidence>
<keyword evidence="1" id="KW-1133">Transmembrane helix</keyword>
<comment type="caution">
    <text evidence="2">The sequence shown here is derived from an EMBL/GenBank/DDBJ whole genome shotgun (WGS) entry which is preliminary data.</text>
</comment>
<reference evidence="2 3" key="1">
    <citation type="journal article" date="2020" name="Nature">
        <title>Bacterial chemolithoautotrophy via manganese oxidation.</title>
        <authorList>
            <person name="Yu H."/>
            <person name="Leadbetter J.R."/>
        </authorList>
    </citation>
    <scope>NUCLEOTIDE SEQUENCE [LARGE SCALE GENOMIC DNA]</scope>
    <source>
        <strain evidence="2 3">Mn-1</strain>
    </source>
</reference>
<keyword evidence="3" id="KW-1185">Reference proteome</keyword>
<accession>A0A7X6DST0</accession>
<protein>
    <submittedName>
        <fullName evidence="2">Type 4a pilus biogenesis protein PilO</fullName>
    </submittedName>
</protein>
<name>A0A7X6DST0_9BACT</name>
<proteinExistence type="predicted"/>
<dbReference type="Gene3D" id="3.30.70.60">
    <property type="match status" value="1"/>
</dbReference>
<dbReference type="RefSeq" id="WP_168062677.1">
    <property type="nucleotide sequence ID" value="NZ_VTOW01000004.1"/>
</dbReference>
<dbReference type="InterPro" id="IPR014717">
    <property type="entry name" value="Transl_elong_EF1B/ribsomal_bS6"/>
</dbReference>
<feature type="transmembrane region" description="Helical" evidence="1">
    <location>
        <begin position="18"/>
        <end position="36"/>
    </location>
</feature>
<dbReference type="GO" id="GO:0043683">
    <property type="term" value="P:type IV pilus assembly"/>
    <property type="evidence" value="ECO:0007669"/>
    <property type="project" value="InterPro"/>
</dbReference>
<evidence type="ECO:0000256" key="1">
    <source>
        <dbReference type="SAM" id="Phobius"/>
    </source>
</evidence>
<gene>
    <name evidence="2" type="primary">pilO</name>
    <name evidence="2" type="ORF">MNODULE_18440</name>
</gene>
<keyword evidence="1" id="KW-0812">Transmembrane</keyword>
<evidence type="ECO:0000313" key="2">
    <source>
        <dbReference type="EMBL" id="NKE72733.1"/>
    </source>
</evidence>
<dbReference type="EMBL" id="VTOW01000004">
    <property type="protein sequence ID" value="NKE72733.1"/>
    <property type="molecule type" value="Genomic_DNA"/>
</dbReference>
<dbReference type="Proteomes" id="UP000534783">
    <property type="component" value="Unassembled WGS sequence"/>
</dbReference>
<organism evidence="2 3">
    <name type="scientific">Candidatus Manganitrophus noduliformans</name>
    <dbReference type="NCBI Taxonomy" id="2606439"/>
    <lineage>
        <taxon>Bacteria</taxon>
        <taxon>Pseudomonadati</taxon>
        <taxon>Nitrospirota</taxon>
        <taxon>Nitrospiria</taxon>
        <taxon>Candidatus Troglogloeales</taxon>
        <taxon>Candidatus Manganitrophaceae</taxon>
        <taxon>Candidatus Manganitrophus</taxon>
    </lineage>
</organism>
<dbReference type="AlphaFoldDB" id="A0A7X6DST0"/>